<proteinExistence type="inferred from homology"/>
<dbReference type="SUPFAM" id="SSF51182">
    <property type="entry name" value="RmlC-like cupins"/>
    <property type="match status" value="1"/>
</dbReference>
<evidence type="ECO:0000259" key="4">
    <source>
        <dbReference type="Pfam" id="PF02678"/>
    </source>
</evidence>
<dbReference type="InterPro" id="IPR008778">
    <property type="entry name" value="Pirin_C_dom"/>
</dbReference>
<dbReference type="InterPro" id="IPR012093">
    <property type="entry name" value="Pirin"/>
</dbReference>
<dbReference type="EMBL" id="SNYN01000025">
    <property type="protein sequence ID" value="TDQ46372.1"/>
    <property type="molecule type" value="Genomic_DNA"/>
</dbReference>
<dbReference type="Proteomes" id="UP000295281">
    <property type="component" value="Unassembled WGS sequence"/>
</dbReference>
<feature type="binding site" evidence="2">
    <location>
        <position position="79"/>
    </location>
    <ligand>
        <name>Fe cation</name>
        <dbReference type="ChEBI" id="CHEBI:24875"/>
    </ligand>
</feature>
<evidence type="ECO:0000313" key="6">
    <source>
        <dbReference type="EMBL" id="TDQ46372.1"/>
    </source>
</evidence>
<dbReference type="CDD" id="cd02247">
    <property type="entry name" value="cupin_pirin_C"/>
    <property type="match status" value="1"/>
</dbReference>
<dbReference type="PANTHER" id="PTHR13903:SF8">
    <property type="entry name" value="PIRIN"/>
    <property type="match status" value="1"/>
</dbReference>
<dbReference type="RefSeq" id="WP_133743194.1">
    <property type="nucleotide sequence ID" value="NZ_SNYN01000025.1"/>
</dbReference>
<dbReference type="PANTHER" id="PTHR13903">
    <property type="entry name" value="PIRIN-RELATED"/>
    <property type="match status" value="1"/>
</dbReference>
<accession>A0A4R6UIS4</accession>
<dbReference type="GO" id="GO:0046872">
    <property type="term" value="F:metal ion binding"/>
    <property type="evidence" value="ECO:0007669"/>
    <property type="project" value="UniProtKB-KW"/>
</dbReference>
<evidence type="ECO:0000256" key="3">
    <source>
        <dbReference type="RuleBase" id="RU003457"/>
    </source>
</evidence>
<dbReference type="Pfam" id="PF02678">
    <property type="entry name" value="Pirin"/>
    <property type="match status" value="1"/>
</dbReference>
<keyword evidence="2" id="KW-0408">Iron</keyword>
<feature type="binding site" evidence="2">
    <location>
        <position position="121"/>
    </location>
    <ligand>
        <name>Fe cation</name>
        <dbReference type="ChEBI" id="CHEBI:24875"/>
    </ligand>
</feature>
<comment type="similarity">
    <text evidence="1 3">Belongs to the pirin family.</text>
</comment>
<dbReference type="InterPro" id="IPR011051">
    <property type="entry name" value="RmlC_Cupin_sf"/>
</dbReference>
<dbReference type="CDD" id="cd02909">
    <property type="entry name" value="cupin_pirin_N"/>
    <property type="match status" value="1"/>
</dbReference>
<evidence type="ECO:0000259" key="5">
    <source>
        <dbReference type="Pfam" id="PF05726"/>
    </source>
</evidence>
<sequence length="331" mass="35063">MSNTEPVPSVITCAETGTAARASVLSPRAVPLGGPRAMTVRRTLPQRSRSLIGAWCFVDHFGPDDVAATGGMHVPPHPHTALQTVTWLFSGEVEHRDTVGTHSFVRPGEVNLMTAGRGIAHSEDSTPATTVLHGAQLWVALPDATRGTAPAFEHHAPPELVGDGARTRVFVGSLMGHSSPVRTYSPLVGAEITLDPGASLTVGAREDFEYGVLVDTGDVTADGTPGTAGELLYLPPGAAELVLRAGASGPARVLLLGGEPLGEEIVMWWNFIGRDHDEVVALRERWQHEARASLEGPTPGARFGDFPAVWSEALPAPDLPNARLRPRGRRP</sequence>
<evidence type="ECO:0000313" key="7">
    <source>
        <dbReference type="Proteomes" id="UP000295281"/>
    </source>
</evidence>
<gene>
    <name evidence="6" type="ORF">EV190_12559</name>
</gene>
<evidence type="ECO:0000256" key="2">
    <source>
        <dbReference type="PIRSR" id="PIRSR006232-1"/>
    </source>
</evidence>
<dbReference type="Gene3D" id="2.60.120.10">
    <property type="entry name" value="Jelly Rolls"/>
    <property type="match status" value="1"/>
</dbReference>
<dbReference type="InterPro" id="IPR014710">
    <property type="entry name" value="RmlC-like_jellyroll"/>
</dbReference>
<dbReference type="PIRSF" id="PIRSF006232">
    <property type="entry name" value="Pirin"/>
    <property type="match status" value="1"/>
</dbReference>
<feature type="binding site" evidence="2">
    <location>
        <position position="123"/>
    </location>
    <ligand>
        <name>Fe cation</name>
        <dbReference type="ChEBI" id="CHEBI:24875"/>
    </ligand>
</feature>
<feature type="domain" description="Pirin N-terminal" evidence="4">
    <location>
        <begin position="39"/>
        <end position="139"/>
    </location>
</feature>
<dbReference type="InterPro" id="IPR003829">
    <property type="entry name" value="Pirin_N_dom"/>
</dbReference>
<evidence type="ECO:0000256" key="1">
    <source>
        <dbReference type="ARBA" id="ARBA00008416"/>
    </source>
</evidence>
<keyword evidence="7" id="KW-1185">Reference proteome</keyword>
<keyword evidence="2" id="KW-0479">Metal-binding</keyword>
<dbReference type="OrthoDB" id="9780903at2"/>
<protein>
    <recommendedName>
        <fullName evidence="8">Pirin</fullName>
    </recommendedName>
</protein>
<reference evidence="6 7" key="1">
    <citation type="submission" date="2019-03" db="EMBL/GenBank/DDBJ databases">
        <title>Genomic Encyclopedia of Type Strains, Phase IV (KMG-IV): sequencing the most valuable type-strain genomes for metagenomic binning, comparative biology and taxonomic classification.</title>
        <authorList>
            <person name="Goeker M."/>
        </authorList>
    </citation>
    <scope>NUCLEOTIDE SEQUENCE [LARGE SCALE GENOMIC DNA]</scope>
    <source>
        <strain evidence="6 7">DSM 46770</strain>
    </source>
</reference>
<dbReference type="Pfam" id="PF05726">
    <property type="entry name" value="Pirin_C"/>
    <property type="match status" value="1"/>
</dbReference>
<feature type="binding site" evidence="2">
    <location>
        <position position="77"/>
    </location>
    <ligand>
        <name>Fe cation</name>
        <dbReference type="ChEBI" id="CHEBI:24875"/>
    </ligand>
</feature>
<dbReference type="AlphaFoldDB" id="A0A4R6UIS4"/>
<comment type="cofactor">
    <cofactor evidence="2">
        <name>Fe cation</name>
        <dbReference type="ChEBI" id="CHEBI:24875"/>
    </cofactor>
    <text evidence="2">Binds 1 Fe cation per subunit.</text>
</comment>
<evidence type="ECO:0008006" key="8">
    <source>
        <dbReference type="Google" id="ProtNLM"/>
    </source>
</evidence>
<organism evidence="6 7">
    <name type="scientific">Actinorugispora endophytica</name>
    <dbReference type="NCBI Taxonomy" id="1605990"/>
    <lineage>
        <taxon>Bacteria</taxon>
        <taxon>Bacillati</taxon>
        <taxon>Actinomycetota</taxon>
        <taxon>Actinomycetes</taxon>
        <taxon>Streptosporangiales</taxon>
        <taxon>Nocardiopsidaceae</taxon>
        <taxon>Actinorugispora</taxon>
    </lineage>
</organism>
<feature type="domain" description="Pirin C-terminal" evidence="5">
    <location>
        <begin position="190"/>
        <end position="288"/>
    </location>
</feature>
<comment type="caution">
    <text evidence="6">The sequence shown here is derived from an EMBL/GenBank/DDBJ whole genome shotgun (WGS) entry which is preliminary data.</text>
</comment>
<name>A0A4R6UIS4_9ACTN</name>